<dbReference type="PROSITE" id="PS00958">
    <property type="entry name" value="TRANSALDOLASE_2"/>
    <property type="match status" value="1"/>
</dbReference>
<dbReference type="InterPro" id="IPR001585">
    <property type="entry name" value="TAL/FSA"/>
</dbReference>
<reference evidence="2 5" key="1">
    <citation type="submission" date="2023-03" db="EMBL/GenBank/DDBJ databases">
        <authorList>
            <person name="Shen W."/>
            <person name="Cai J."/>
        </authorList>
    </citation>
    <scope>NUCLEOTIDE SEQUENCE</scope>
    <source>
        <strain evidence="2">P33-2</strain>
        <strain evidence="3 5">Y2</strain>
    </source>
</reference>
<sequence>MEYMLDTVCLNSIEKYMNVVPIKGITSTPSIIKREGKIDFIPHMKRTLEIIGDDRTLHMQVVAKELEGMIDDAKRIWNQIGEEVYVKIPASKAGLNALSILKKEHANCRITTSAVYTKLQAFLALESGADYVAVYTNRSENIGIDPFDIISSATEYTKRNALNGKIMASSIKNAMQITEAIESGADAVTFSPAILEDFFDLAATKQAIEHFTSDWENLYQTKNI</sequence>
<keyword evidence="2" id="KW-0456">Lyase</keyword>
<keyword evidence="1" id="KW-0704">Schiff base</keyword>
<dbReference type="EMBL" id="JARPWH010000034">
    <property type="protein sequence ID" value="MDT2402910.1"/>
    <property type="molecule type" value="Genomic_DNA"/>
</dbReference>
<accession>A0A2N8PX27</accession>
<name>A0A2N8PX27_ENTAV</name>
<evidence type="ECO:0000256" key="1">
    <source>
        <dbReference type="ARBA" id="ARBA00023270"/>
    </source>
</evidence>
<dbReference type="Proteomes" id="UP001264335">
    <property type="component" value="Unassembled WGS sequence"/>
</dbReference>
<dbReference type="InterPro" id="IPR018225">
    <property type="entry name" value="Transaldolase_AS"/>
</dbReference>
<dbReference type="PANTHER" id="PTHR10683:SF28">
    <property type="entry name" value="TRANSALDOLASE C"/>
    <property type="match status" value="1"/>
</dbReference>
<dbReference type="AlphaFoldDB" id="A0A2N8PX27"/>
<dbReference type="GO" id="GO:0005975">
    <property type="term" value="P:carbohydrate metabolic process"/>
    <property type="evidence" value="ECO:0007669"/>
    <property type="project" value="InterPro"/>
</dbReference>
<gene>
    <name evidence="2" type="ORF">P7D43_11030</name>
    <name evidence="3" type="ORF">P7D79_16250</name>
</gene>
<evidence type="ECO:0000313" key="3">
    <source>
        <dbReference type="EMBL" id="MDT2515778.1"/>
    </source>
</evidence>
<comment type="caution">
    <text evidence="2">The sequence shown here is derived from an EMBL/GenBank/DDBJ whole genome shotgun (WGS) entry which is preliminary data.</text>
</comment>
<dbReference type="EMBL" id="JARPWY010000053">
    <property type="protein sequence ID" value="MDT2515778.1"/>
    <property type="molecule type" value="Genomic_DNA"/>
</dbReference>
<dbReference type="EC" id="4.1.2.-" evidence="2"/>
<organism evidence="2 4">
    <name type="scientific">Enterococcus avium</name>
    <name type="common">Streptococcus avium</name>
    <dbReference type="NCBI Taxonomy" id="33945"/>
    <lineage>
        <taxon>Bacteria</taxon>
        <taxon>Bacillati</taxon>
        <taxon>Bacillota</taxon>
        <taxon>Bacilli</taxon>
        <taxon>Lactobacillales</taxon>
        <taxon>Enterococcaceae</taxon>
        <taxon>Enterococcus</taxon>
    </lineage>
</organism>
<dbReference type="Gene3D" id="3.20.20.70">
    <property type="entry name" value="Aldolase class I"/>
    <property type="match status" value="1"/>
</dbReference>
<dbReference type="SUPFAM" id="SSF51569">
    <property type="entry name" value="Aldolase"/>
    <property type="match status" value="1"/>
</dbReference>
<dbReference type="Pfam" id="PF00923">
    <property type="entry name" value="TAL_FSA"/>
    <property type="match status" value="1"/>
</dbReference>
<dbReference type="RefSeq" id="WP_016181869.1">
    <property type="nucleotide sequence ID" value="NZ_CAAKOC010000191.1"/>
</dbReference>
<dbReference type="Proteomes" id="UP001260773">
    <property type="component" value="Unassembled WGS sequence"/>
</dbReference>
<evidence type="ECO:0000313" key="2">
    <source>
        <dbReference type="EMBL" id="MDT2402910.1"/>
    </source>
</evidence>
<evidence type="ECO:0000313" key="4">
    <source>
        <dbReference type="Proteomes" id="UP001260773"/>
    </source>
</evidence>
<protein>
    <submittedName>
        <fullName evidence="2">Fructose-6-phosphate aldolase</fullName>
        <ecNumber evidence="2">4.1.2.-</ecNumber>
    </submittedName>
</protein>
<dbReference type="InterPro" id="IPR013785">
    <property type="entry name" value="Aldolase_TIM"/>
</dbReference>
<evidence type="ECO:0000313" key="5">
    <source>
        <dbReference type="Proteomes" id="UP001264335"/>
    </source>
</evidence>
<dbReference type="PANTHER" id="PTHR10683">
    <property type="entry name" value="TRANSALDOLASE"/>
    <property type="match status" value="1"/>
</dbReference>
<dbReference type="NCBIfam" id="NF009299">
    <property type="entry name" value="PRK12656.1"/>
    <property type="match status" value="1"/>
</dbReference>
<proteinExistence type="predicted"/>
<dbReference type="GO" id="GO:0016829">
    <property type="term" value="F:lyase activity"/>
    <property type="evidence" value="ECO:0007669"/>
    <property type="project" value="UniProtKB-KW"/>
</dbReference>